<dbReference type="GO" id="GO:0003810">
    <property type="term" value="F:protein-glutamine gamma-glutamyltransferase activity"/>
    <property type="evidence" value="ECO:0007669"/>
    <property type="project" value="InterPro"/>
</dbReference>
<keyword evidence="2" id="KW-0749">Sporulation</keyword>
<accession>A0A163RZ36</accession>
<dbReference type="NCBIfam" id="NF002869">
    <property type="entry name" value="PRK03187.1"/>
    <property type="match status" value="1"/>
</dbReference>
<evidence type="ECO:0000313" key="3">
    <source>
        <dbReference type="EMBL" id="KZE67804.1"/>
    </source>
</evidence>
<sequence>MIFVNGYPVNTSQISGFNSLTSTQKQIGEKLKNSRESFYYTSPHQFLFEVVMRSNIVAAALAMRDSGAGFATFVNARCNPQYWRRTAYGGFLLRSGVRPSDAISDIFINGKKYGFECTTAIMIMFYKAVLETIGTRMFDQLFNGLLLYSTEHDEDLQIIQVSSGDSLPGDVRYVKNPEHHPNTPQWQGENLIDLGNGQFFGHGIGTGTIGEVIDVLNKKRMPGATVSAFLTSEIIRPNYRLMSEYTRHPIRRLLAGVI</sequence>
<comment type="caution">
    <text evidence="3">The sequence shown here is derived from an EMBL/GenBank/DDBJ whole genome shotgun (WGS) entry which is preliminary data.</text>
</comment>
<evidence type="ECO:0000256" key="1">
    <source>
        <dbReference type="ARBA" id="ARBA00022679"/>
    </source>
</evidence>
<keyword evidence="1" id="KW-0808">Transferase</keyword>
<dbReference type="InterPro" id="IPR020916">
    <property type="entry name" value="Gln_gamma-glutamylTfrase_bac"/>
</dbReference>
<dbReference type="Pfam" id="PF20085">
    <property type="entry name" value="TGL"/>
    <property type="match status" value="1"/>
</dbReference>
<dbReference type="Proteomes" id="UP000076567">
    <property type="component" value="Unassembled WGS sequence"/>
</dbReference>
<evidence type="ECO:0000256" key="2">
    <source>
        <dbReference type="ARBA" id="ARBA00022969"/>
    </source>
</evidence>
<organism evidence="3 4">
    <name type="scientific">Fictibacillus phosphorivorans</name>
    <dbReference type="NCBI Taxonomy" id="1221500"/>
    <lineage>
        <taxon>Bacteria</taxon>
        <taxon>Bacillati</taxon>
        <taxon>Bacillota</taxon>
        <taxon>Bacilli</taxon>
        <taxon>Bacillales</taxon>
        <taxon>Fictibacillaceae</taxon>
        <taxon>Fictibacillus</taxon>
    </lineage>
</organism>
<name>A0A163RZ36_9BACL</name>
<dbReference type="EMBL" id="LRFC01000008">
    <property type="protein sequence ID" value="KZE67804.1"/>
    <property type="molecule type" value="Genomic_DNA"/>
</dbReference>
<dbReference type="RefSeq" id="WP_066239129.1">
    <property type="nucleotide sequence ID" value="NZ_LRFC01000008.1"/>
</dbReference>
<proteinExistence type="inferred from homology"/>
<dbReference type="HAMAP" id="MF_00727">
    <property type="entry name" value="Tgl"/>
    <property type="match status" value="1"/>
</dbReference>
<protein>
    <recommendedName>
        <fullName evidence="5">Protein-glutamine gamma-glutamyltransferase</fullName>
    </recommendedName>
</protein>
<dbReference type="OrthoDB" id="1845399at2"/>
<evidence type="ECO:0000313" key="4">
    <source>
        <dbReference type="Proteomes" id="UP000076567"/>
    </source>
</evidence>
<reference evidence="4" key="1">
    <citation type="submission" date="2016-01" db="EMBL/GenBank/DDBJ databases">
        <title>Draft genome of Chromobacterium sp. F49.</title>
        <authorList>
            <person name="Hong K.W."/>
        </authorList>
    </citation>
    <scope>NUCLEOTIDE SEQUENCE [LARGE SCALE GENOMIC DNA]</scope>
    <source>
        <strain evidence="4">P7IIIA</strain>
    </source>
</reference>
<keyword evidence="4" id="KW-1185">Reference proteome</keyword>
<dbReference type="GO" id="GO:0030435">
    <property type="term" value="P:sporulation resulting in formation of a cellular spore"/>
    <property type="evidence" value="ECO:0007669"/>
    <property type="project" value="UniProtKB-KW"/>
</dbReference>
<gene>
    <name evidence="3" type="ORF">AWM68_18735</name>
</gene>
<dbReference type="AlphaFoldDB" id="A0A163RZ36"/>
<evidence type="ECO:0008006" key="5">
    <source>
        <dbReference type="Google" id="ProtNLM"/>
    </source>
</evidence>